<dbReference type="EMBL" id="JBHSMP010000017">
    <property type="protein sequence ID" value="MFC5430124.1"/>
    <property type="molecule type" value="Genomic_DNA"/>
</dbReference>
<dbReference type="SUPFAM" id="SSF50475">
    <property type="entry name" value="FMN-binding split barrel"/>
    <property type="match status" value="1"/>
</dbReference>
<proteinExistence type="predicted"/>
<evidence type="ECO:0000259" key="2">
    <source>
        <dbReference type="Pfam" id="PF01243"/>
    </source>
</evidence>
<dbReference type="InterPro" id="IPR011576">
    <property type="entry name" value="Pyridox_Oxase_N"/>
</dbReference>
<accession>A0ABW0JAU8</accession>
<evidence type="ECO:0000313" key="4">
    <source>
        <dbReference type="Proteomes" id="UP001596103"/>
    </source>
</evidence>
<dbReference type="PANTHER" id="PTHR42815:SF2">
    <property type="entry name" value="FAD-BINDING, PUTATIVE (AFU_ORTHOLOGUE AFUA_6G07600)-RELATED"/>
    <property type="match status" value="1"/>
</dbReference>
<name>A0ABW0JAU8_9BURK</name>
<dbReference type="Pfam" id="PF01243">
    <property type="entry name" value="PNPOx_N"/>
    <property type="match status" value="1"/>
</dbReference>
<dbReference type="Gene3D" id="2.30.110.10">
    <property type="entry name" value="Electron Transport, Fmn-binding Protein, Chain A"/>
    <property type="match status" value="1"/>
</dbReference>
<dbReference type="RefSeq" id="WP_377712315.1">
    <property type="nucleotide sequence ID" value="NZ_JBHSMP010000017.1"/>
</dbReference>
<evidence type="ECO:0000313" key="3">
    <source>
        <dbReference type="EMBL" id="MFC5430124.1"/>
    </source>
</evidence>
<sequence>MTSAVRHFPGDAVFTTSVKAMQQRLGSREMYEQVEAEGGWPAAIPPALKTFIETQTSVFLATANVEGQPYIQHRGGPAGFLQVLDKRTIGFADFRGNRQYITLGNLADNPHAHLFLMDYARRWRVKIWGTARAVEDRELIGKLMPQGYAALPERAILLTVEAWDRNCSQHIPQRIDAADVAAALSERDARIQALETEAAQREQRVHALEEEVAQLRARSAGQIGANRPAST</sequence>
<organism evidence="3 4">
    <name type="scientific">Paraburkholderia denitrificans</name>
    <dbReference type="NCBI Taxonomy" id="694025"/>
    <lineage>
        <taxon>Bacteria</taxon>
        <taxon>Pseudomonadati</taxon>
        <taxon>Pseudomonadota</taxon>
        <taxon>Betaproteobacteria</taxon>
        <taxon>Burkholderiales</taxon>
        <taxon>Burkholderiaceae</taxon>
        <taxon>Paraburkholderia</taxon>
    </lineage>
</organism>
<evidence type="ECO:0000256" key="1">
    <source>
        <dbReference type="SAM" id="Coils"/>
    </source>
</evidence>
<feature type="domain" description="Pyridoxamine 5'-phosphate oxidase N-terminal" evidence="2">
    <location>
        <begin position="45"/>
        <end position="164"/>
    </location>
</feature>
<feature type="coiled-coil region" evidence="1">
    <location>
        <begin position="184"/>
        <end position="218"/>
    </location>
</feature>
<dbReference type="PANTHER" id="PTHR42815">
    <property type="entry name" value="FAD-BINDING, PUTATIVE (AFU_ORTHOLOGUE AFUA_6G07600)-RELATED"/>
    <property type="match status" value="1"/>
</dbReference>
<keyword evidence="4" id="KW-1185">Reference proteome</keyword>
<comment type="caution">
    <text evidence="3">The sequence shown here is derived from an EMBL/GenBank/DDBJ whole genome shotgun (WGS) entry which is preliminary data.</text>
</comment>
<dbReference type="InterPro" id="IPR012349">
    <property type="entry name" value="Split_barrel_FMN-bd"/>
</dbReference>
<protein>
    <submittedName>
        <fullName evidence="3">Pyridoxamine 5'-phosphate oxidase family protein</fullName>
    </submittedName>
</protein>
<gene>
    <name evidence="3" type="ORF">ACFPTO_15125</name>
</gene>
<dbReference type="Proteomes" id="UP001596103">
    <property type="component" value="Unassembled WGS sequence"/>
</dbReference>
<keyword evidence="1" id="KW-0175">Coiled coil</keyword>
<reference evidence="4" key="1">
    <citation type="journal article" date="2019" name="Int. J. Syst. Evol. Microbiol.">
        <title>The Global Catalogue of Microorganisms (GCM) 10K type strain sequencing project: providing services to taxonomists for standard genome sequencing and annotation.</title>
        <authorList>
            <consortium name="The Broad Institute Genomics Platform"/>
            <consortium name="The Broad Institute Genome Sequencing Center for Infectious Disease"/>
            <person name="Wu L."/>
            <person name="Ma J."/>
        </authorList>
    </citation>
    <scope>NUCLEOTIDE SEQUENCE [LARGE SCALE GENOMIC DNA]</scope>
    <source>
        <strain evidence="4">CCUG 56042</strain>
    </source>
</reference>